<evidence type="ECO:0000313" key="8">
    <source>
        <dbReference type="EMBL" id="QQS84007.1"/>
    </source>
</evidence>
<proteinExistence type="inferred from homology"/>
<dbReference type="Proteomes" id="UP000595942">
    <property type="component" value="Chromosome"/>
</dbReference>
<dbReference type="NCBIfam" id="NF002138">
    <property type="entry name" value="PRK00977.1-2"/>
    <property type="match status" value="1"/>
</dbReference>
<comment type="subcellular location">
    <subcellularLocation>
        <location evidence="6">Cytoplasm</location>
    </subcellularLocation>
</comment>
<comment type="catalytic activity">
    <reaction evidence="6">
        <text>Exonucleolytic cleavage in either 5'- to 3'- or 3'- to 5'-direction to yield nucleoside 5'-phosphates.</text>
        <dbReference type="EC" id="3.1.11.6"/>
    </reaction>
</comment>
<keyword evidence="3 6" id="KW-0540">Nuclease</keyword>
<name>A0A4Q7CLJ9_9STAP</name>
<dbReference type="GO" id="GO:0009318">
    <property type="term" value="C:exodeoxyribonuclease VII complex"/>
    <property type="evidence" value="ECO:0007669"/>
    <property type="project" value="UniProtKB-UniRule"/>
</dbReference>
<keyword evidence="7" id="KW-0175">Coiled coil</keyword>
<dbReference type="SUPFAM" id="SSF116842">
    <property type="entry name" value="XseB-like"/>
    <property type="match status" value="1"/>
</dbReference>
<dbReference type="PANTHER" id="PTHR34137:SF1">
    <property type="entry name" value="EXODEOXYRIBONUCLEASE 7 SMALL SUBUNIT"/>
    <property type="match status" value="1"/>
</dbReference>
<keyword evidence="4 6" id="KW-0378">Hydrolase</keyword>
<dbReference type="GO" id="GO:0006308">
    <property type="term" value="P:DNA catabolic process"/>
    <property type="evidence" value="ECO:0007669"/>
    <property type="project" value="UniProtKB-UniRule"/>
</dbReference>
<keyword evidence="5 6" id="KW-0269">Exonuclease</keyword>
<dbReference type="GO" id="GO:0008855">
    <property type="term" value="F:exodeoxyribonuclease VII activity"/>
    <property type="evidence" value="ECO:0007669"/>
    <property type="project" value="UniProtKB-UniRule"/>
</dbReference>
<dbReference type="RefSeq" id="WP_103163141.1">
    <property type="nucleotide sequence ID" value="NZ_CP015114.1"/>
</dbReference>
<feature type="coiled-coil region" evidence="7">
    <location>
        <begin position="5"/>
        <end position="70"/>
    </location>
</feature>
<keyword evidence="11" id="KW-1185">Reference proteome</keyword>
<dbReference type="PIRSF" id="PIRSF006488">
    <property type="entry name" value="Exonuc_VII_S"/>
    <property type="match status" value="1"/>
</dbReference>
<dbReference type="GO" id="GO:0005829">
    <property type="term" value="C:cytosol"/>
    <property type="evidence" value="ECO:0007669"/>
    <property type="project" value="TreeGrafter"/>
</dbReference>
<evidence type="ECO:0000313" key="10">
    <source>
        <dbReference type="Proteomes" id="UP000293854"/>
    </source>
</evidence>
<dbReference type="NCBIfam" id="TIGR01280">
    <property type="entry name" value="xseB"/>
    <property type="match status" value="1"/>
</dbReference>
<comment type="function">
    <text evidence="6">Bidirectionally degrades single-stranded DNA into large acid-insoluble oligonucleotides, which are then degraded further into small acid-soluble oligonucleotides.</text>
</comment>
<dbReference type="Proteomes" id="UP000293854">
    <property type="component" value="Unassembled WGS sequence"/>
</dbReference>
<evidence type="ECO:0000256" key="5">
    <source>
        <dbReference type="ARBA" id="ARBA00022839"/>
    </source>
</evidence>
<evidence type="ECO:0000256" key="3">
    <source>
        <dbReference type="ARBA" id="ARBA00022722"/>
    </source>
</evidence>
<organism evidence="9 10">
    <name type="scientific">Staphylococcus condimenti</name>
    <dbReference type="NCBI Taxonomy" id="70255"/>
    <lineage>
        <taxon>Bacteria</taxon>
        <taxon>Bacillati</taxon>
        <taxon>Bacillota</taxon>
        <taxon>Bacilli</taxon>
        <taxon>Bacillales</taxon>
        <taxon>Staphylococcaceae</taxon>
        <taxon>Staphylococcus</taxon>
    </lineage>
</organism>
<dbReference type="HAMAP" id="MF_00337">
    <property type="entry name" value="Exonuc_7_S"/>
    <property type="match status" value="1"/>
</dbReference>
<comment type="subunit">
    <text evidence="6">Heterooligomer composed of large and small subunits.</text>
</comment>
<reference evidence="9 10" key="1">
    <citation type="submission" date="2018-11" db="EMBL/GenBank/DDBJ databases">
        <title>Genomic profiling of Staphylococcus species from a Poultry farm system in KwaZulu-Natal, South Africa.</title>
        <authorList>
            <person name="Amoako D.G."/>
            <person name="Somboro A.M."/>
            <person name="Abia A.L.K."/>
            <person name="Bester L.A."/>
            <person name="Essack S.Y."/>
        </authorList>
    </citation>
    <scope>NUCLEOTIDE SEQUENCE [LARGE SCALE GENOMIC DNA]</scope>
    <source>
        <strain evidence="9 10">SA11</strain>
    </source>
</reference>
<evidence type="ECO:0000256" key="1">
    <source>
        <dbReference type="ARBA" id="ARBA00009998"/>
    </source>
</evidence>
<evidence type="ECO:0000256" key="4">
    <source>
        <dbReference type="ARBA" id="ARBA00022801"/>
    </source>
</evidence>
<gene>
    <name evidence="6" type="primary">xseB</name>
    <name evidence="9" type="ORF">EIG99_07995</name>
    <name evidence="8" type="ORF">I6J05_03975</name>
</gene>
<dbReference type="InterPro" id="IPR037004">
    <property type="entry name" value="Exonuc_VII_ssu_sf"/>
</dbReference>
<dbReference type="Pfam" id="PF02609">
    <property type="entry name" value="Exonuc_VII_S"/>
    <property type="match status" value="1"/>
</dbReference>
<sequence>MMSNKQTFEEMMEELESIVKKLDNEAVPLEDALDLYQKGMKLSASCDETLKNAEKKVNKLMQDNDGEEAEQTDE</sequence>
<dbReference type="AlphaFoldDB" id="A0A4Q7CLJ9"/>
<evidence type="ECO:0000256" key="6">
    <source>
        <dbReference type="HAMAP-Rule" id="MF_00337"/>
    </source>
</evidence>
<evidence type="ECO:0000256" key="7">
    <source>
        <dbReference type="SAM" id="Coils"/>
    </source>
</evidence>
<dbReference type="Gene3D" id="1.10.287.1040">
    <property type="entry name" value="Exonuclease VII, small subunit"/>
    <property type="match status" value="1"/>
</dbReference>
<dbReference type="PANTHER" id="PTHR34137">
    <property type="entry name" value="EXODEOXYRIBONUCLEASE 7 SMALL SUBUNIT"/>
    <property type="match status" value="1"/>
</dbReference>
<dbReference type="EC" id="3.1.11.6" evidence="6"/>
<comment type="similarity">
    <text evidence="1 6">Belongs to the XseB family.</text>
</comment>
<evidence type="ECO:0000256" key="2">
    <source>
        <dbReference type="ARBA" id="ARBA00022490"/>
    </source>
</evidence>
<evidence type="ECO:0000313" key="11">
    <source>
        <dbReference type="Proteomes" id="UP000595942"/>
    </source>
</evidence>
<dbReference type="OrthoDB" id="9798666at2"/>
<dbReference type="EMBL" id="RQTE01000144">
    <property type="protein sequence ID" value="RZI01768.1"/>
    <property type="molecule type" value="Genomic_DNA"/>
</dbReference>
<dbReference type="InterPro" id="IPR003761">
    <property type="entry name" value="Exonuc_VII_S"/>
</dbReference>
<reference evidence="8 11" key="2">
    <citation type="submission" date="2021-01" db="EMBL/GenBank/DDBJ databases">
        <title>FDA dAtabase for Regulatory Grade micrObial Sequences (FDA-ARGOS): Supporting development and validation of Infectious Disease Dx tests.</title>
        <authorList>
            <person name="Sproer C."/>
            <person name="Gronow S."/>
            <person name="Severitt S."/>
            <person name="Schroder I."/>
            <person name="Tallon L."/>
            <person name="Sadzewicz L."/>
            <person name="Zhao X."/>
            <person name="Boylan J."/>
            <person name="Ott S."/>
            <person name="Bowen H."/>
            <person name="Vavikolanu K."/>
            <person name="Mehta A."/>
            <person name="Aluvathingal J."/>
            <person name="Nadendla S."/>
            <person name="Lowell S."/>
            <person name="Myers T."/>
            <person name="Yan Y."/>
            <person name="Sichtig H."/>
        </authorList>
    </citation>
    <scope>NUCLEOTIDE SEQUENCE [LARGE SCALE GENOMIC DNA]</scope>
    <source>
        <strain evidence="8 11">FDAARGOS_1148</strain>
    </source>
</reference>
<accession>A0A4Q7CLJ9</accession>
<evidence type="ECO:0000313" key="9">
    <source>
        <dbReference type="EMBL" id="RZI01768.1"/>
    </source>
</evidence>
<dbReference type="GeneID" id="93726568"/>
<dbReference type="NCBIfam" id="NF010671">
    <property type="entry name" value="PRK14068.1"/>
    <property type="match status" value="1"/>
</dbReference>
<dbReference type="EMBL" id="CP068073">
    <property type="protein sequence ID" value="QQS84007.1"/>
    <property type="molecule type" value="Genomic_DNA"/>
</dbReference>
<protein>
    <recommendedName>
        <fullName evidence="6">Exodeoxyribonuclease 7 small subunit</fullName>
        <ecNumber evidence="6">3.1.11.6</ecNumber>
    </recommendedName>
    <alternativeName>
        <fullName evidence="6">Exodeoxyribonuclease VII small subunit</fullName>
        <shortName evidence="6">Exonuclease VII small subunit</shortName>
    </alternativeName>
</protein>
<keyword evidence="2 6" id="KW-0963">Cytoplasm</keyword>